<feature type="domain" description="C2H2-type" evidence="6">
    <location>
        <begin position="1082"/>
        <end position="1109"/>
    </location>
</feature>
<evidence type="ECO:0000256" key="1">
    <source>
        <dbReference type="ARBA" id="ARBA00022723"/>
    </source>
</evidence>
<feature type="domain" description="C2H2-type" evidence="6">
    <location>
        <begin position="1127"/>
        <end position="1155"/>
    </location>
</feature>
<dbReference type="InterPro" id="IPR012934">
    <property type="entry name" value="Znf_AD"/>
</dbReference>
<keyword evidence="7" id="KW-1185">Reference proteome</keyword>
<accession>A0A1W4WYT2</accession>
<dbReference type="InterPro" id="IPR013087">
    <property type="entry name" value="Znf_C2H2_type"/>
</dbReference>
<evidence type="ECO:0000256" key="5">
    <source>
        <dbReference type="PROSITE-ProRule" id="PRU00042"/>
    </source>
</evidence>
<evidence type="ECO:0000256" key="4">
    <source>
        <dbReference type="ARBA" id="ARBA00022833"/>
    </source>
</evidence>
<evidence type="ECO:0000259" key="6">
    <source>
        <dbReference type="PROSITE" id="PS50157"/>
    </source>
</evidence>
<proteinExistence type="predicted"/>
<dbReference type="Gene3D" id="3.30.160.60">
    <property type="entry name" value="Classic Zinc Finger"/>
    <property type="match status" value="3"/>
</dbReference>
<dbReference type="PANTHER" id="PTHR24379:SF121">
    <property type="entry name" value="C2H2-TYPE DOMAIN-CONTAINING PROTEIN"/>
    <property type="match status" value="1"/>
</dbReference>
<dbReference type="PANTHER" id="PTHR24379">
    <property type="entry name" value="KRAB AND ZINC FINGER DOMAIN-CONTAINING"/>
    <property type="match status" value="1"/>
</dbReference>
<dbReference type="PROSITE" id="PS00028">
    <property type="entry name" value="ZINC_FINGER_C2H2_1"/>
    <property type="match status" value="5"/>
</dbReference>
<evidence type="ECO:0000256" key="3">
    <source>
        <dbReference type="ARBA" id="ARBA00022771"/>
    </source>
</evidence>
<dbReference type="RefSeq" id="XP_018329009.1">
    <property type="nucleotide sequence ID" value="XM_018473507.2"/>
</dbReference>
<dbReference type="STRING" id="224129.A0A1W4WYT2"/>
<dbReference type="SMART" id="SM00355">
    <property type="entry name" value="ZnF_C2H2"/>
    <property type="match status" value="7"/>
</dbReference>
<sequence>MCENGLRKLLNLHDNDVLTITAFNSISDFDICVRTDLNRVAKEADSSEQCNTWIKQFSAVTKTKWIIRNSGPHLKTMVYRKLFVCHRSNFNKICNNDRGRSHIQVKSKGCTASIDIKIKKINRYTIRNDINLQNGLSAVINIKFNHNHLLHIAEVYNYLNMTEDKRKSFTACFNDELIPNTAEMKLTSLYDKPENVAIHPANSQENLHAWDVISLYDECSRKQAPIKTPAQYQAEYRQRLKNKANEVSKKQALVVKQYPRILKCSQLHAFLSQKEDNVSQISKKHKSDYVQDEVQENIITIDDEMSMSSTQQPIMREDVHPLLLPTMKNEEENMYSQAEMKQKLRTADSPLWKACIDTEVEIDVKQELKNDIDIGLEMDVVEENEPVNDEQMITHQELFIATQLPPIIEQSSFEENTVDPLQTTEPIVRESPSFKSLISVRDIRTLTNSVPTLVQSMPPTVPLKLRKVPRSEALLAVLKTPSSLVRAPPSEIKQYAVKKPPLKIIKPSIDSVLVNSCLLKAKPLNQNFEGSEVSDSNEIGKQIPVKIDNQVNRENENTLPLITLPSTSDVEKQRQDVTYSNTEVIELDETDMQSEHQPNIMHKVGQGITVIKNSDKMSIVDSVRKSEPIYLKCKSSPLELICVLCALSTSPTYNIQPMAPFIKEIVDVNISDLTLPLRACAQCIKDMNVALRLRNRVRKAYKKLIQNTRSEDIDDPVPMQIPPEKVLRTYAKSSNLQKTDETKSVENISVVENSTPCFQRVLVPYQQNEKENHSNSTDKLISYENMQSEVIDIDLISDDENKGKQNERNTMKIPNLVIKSIVNKGSQIEQERENKVEIRESQLKNSHIKKINENQYEPPLQQIIDSEKEDSDDDLNTSKKPKICFCRANIPRDIFQLPDTQLRREFAKEKYITSRCLRCFQWFPCAKRLRKHVRRRCSLYAAGPERNFVDGIETRTCDLCQCVFRSHIDVLIHKDSIHNSNNCPDCLMRFKDSFQATKHTNIHKTDDATVCLYCARLVPNRSYKVHRITHGWDWWTWRRRRCNKCNGEVVKEEIYICTVCGMKFRTPTALQKHSWGHKKKDFICKICTKVFLTRSTLKRHLRTHSTDDQKINRNVQHEGIQSNTKPHKCGICKASFLRMASKKRHMNEKHTAKQINVMQEQTTRQLVETVKTFKKVIKCEICNMTFINNKVKSRHMTVRHSNNIIKEEQVDVEENVINAG</sequence>
<keyword evidence="4" id="KW-0862">Zinc</keyword>
<dbReference type="RefSeq" id="XP_018329008.1">
    <property type="nucleotide sequence ID" value="XM_018473506.2"/>
</dbReference>
<dbReference type="GeneID" id="108739556"/>
<keyword evidence="3 5" id="KW-0863">Zinc-finger</keyword>
<dbReference type="KEGG" id="apln:108739556"/>
<dbReference type="Pfam" id="PF00096">
    <property type="entry name" value="zf-C2H2"/>
    <property type="match status" value="1"/>
</dbReference>
<dbReference type="AlphaFoldDB" id="A0A1W4WYT2"/>
<dbReference type="InterPro" id="IPR036236">
    <property type="entry name" value="Znf_C2H2_sf"/>
</dbReference>
<dbReference type="PROSITE" id="PS50157">
    <property type="entry name" value="ZINC_FINGER_C2H2_2"/>
    <property type="match status" value="3"/>
</dbReference>
<protein>
    <submittedName>
        <fullName evidence="8 9">Uncharacterized protein LOC108739556 isoform X1</fullName>
    </submittedName>
</protein>
<evidence type="ECO:0000313" key="8">
    <source>
        <dbReference type="RefSeq" id="XP_018329008.1"/>
    </source>
</evidence>
<keyword evidence="1" id="KW-0479">Metal-binding</keyword>
<gene>
    <name evidence="8 9" type="primary">LOC108739556</name>
</gene>
<organism evidence="7 9">
    <name type="scientific">Agrilus planipennis</name>
    <name type="common">Emerald ash borer</name>
    <name type="synonym">Agrilus marcopoli</name>
    <dbReference type="NCBI Taxonomy" id="224129"/>
    <lineage>
        <taxon>Eukaryota</taxon>
        <taxon>Metazoa</taxon>
        <taxon>Ecdysozoa</taxon>
        <taxon>Arthropoda</taxon>
        <taxon>Hexapoda</taxon>
        <taxon>Insecta</taxon>
        <taxon>Pterygota</taxon>
        <taxon>Neoptera</taxon>
        <taxon>Endopterygota</taxon>
        <taxon>Coleoptera</taxon>
        <taxon>Polyphaga</taxon>
        <taxon>Elateriformia</taxon>
        <taxon>Buprestoidea</taxon>
        <taxon>Buprestidae</taxon>
        <taxon>Agrilinae</taxon>
        <taxon>Agrilus</taxon>
    </lineage>
</organism>
<dbReference type="Pfam" id="PF13894">
    <property type="entry name" value="zf-C2H2_4"/>
    <property type="match status" value="1"/>
</dbReference>
<dbReference type="GO" id="GO:0005634">
    <property type="term" value="C:nucleus"/>
    <property type="evidence" value="ECO:0007669"/>
    <property type="project" value="InterPro"/>
</dbReference>
<evidence type="ECO:0000313" key="7">
    <source>
        <dbReference type="Proteomes" id="UP000192223"/>
    </source>
</evidence>
<feature type="domain" description="C2H2-type" evidence="6">
    <location>
        <begin position="1055"/>
        <end position="1082"/>
    </location>
</feature>
<dbReference type="GO" id="GO:0008270">
    <property type="term" value="F:zinc ion binding"/>
    <property type="evidence" value="ECO:0007669"/>
    <property type="project" value="UniProtKB-KW"/>
</dbReference>
<dbReference type="SUPFAM" id="SSF57667">
    <property type="entry name" value="beta-beta-alpha zinc fingers"/>
    <property type="match status" value="2"/>
</dbReference>
<reference evidence="8 9" key="1">
    <citation type="submission" date="2025-04" db="UniProtKB">
        <authorList>
            <consortium name="RefSeq"/>
        </authorList>
    </citation>
    <scope>IDENTIFICATION</scope>
    <source>
        <tissue evidence="8 9">Entire body</tissue>
    </source>
</reference>
<name>A0A1W4WYT2_AGRPL</name>
<evidence type="ECO:0000313" key="9">
    <source>
        <dbReference type="RefSeq" id="XP_018329009.1"/>
    </source>
</evidence>
<keyword evidence="2" id="KW-0677">Repeat</keyword>
<dbReference type="Proteomes" id="UP000192223">
    <property type="component" value="Unplaced"/>
</dbReference>
<evidence type="ECO:0000256" key="2">
    <source>
        <dbReference type="ARBA" id="ARBA00022737"/>
    </source>
</evidence>
<dbReference type="SMART" id="SM00868">
    <property type="entry name" value="zf-AD"/>
    <property type="match status" value="1"/>
</dbReference>
<dbReference type="OrthoDB" id="1902038at2759"/>